<dbReference type="Pfam" id="PF00612">
    <property type="entry name" value="IQ"/>
    <property type="match status" value="2"/>
</dbReference>
<feature type="compositionally biased region" description="Polar residues" evidence="1">
    <location>
        <begin position="12"/>
        <end position="25"/>
    </location>
</feature>
<dbReference type="GeneTree" id="ENSGT00390000004641"/>
<dbReference type="SMART" id="SM00015">
    <property type="entry name" value="IQ"/>
    <property type="match status" value="2"/>
</dbReference>
<sequence length="154" mass="17873">MSRTPLLHRSRPQGQPPTGWQDTTADSPASAVLARRDQDIHGAAMAIQAWWRGQLVRRTLEVATRSACLIQTWWHCVITHRREEQRLRALAEYVRQEKASVLLQAYARMWQARVRYQRCREAARTIQTHWRRRGKQQHGGTEDGVDLSIEIVLG</sequence>
<evidence type="ECO:0000313" key="2">
    <source>
        <dbReference type="Ensembl" id="ENSSHBP00005008703.1"/>
    </source>
</evidence>
<name>A0A672U2J0_STRHB</name>
<dbReference type="InterPro" id="IPR039887">
    <property type="entry name" value="IQCF"/>
</dbReference>
<proteinExistence type="predicted"/>
<reference evidence="2 3" key="1">
    <citation type="submission" date="2019-11" db="EMBL/GenBank/DDBJ databases">
        <title>Strigops habroptila (kakapo) genome, bStrHab1, primary haplotype, v2.</title>
        <authorList>
            <person name="Jarvis E.D."/>
            <person name="Howard J."/>
            <person name="Rhie A."/>
            <person name="Phillippy A."/>
            <person name="Korlach J."/>
            <person name="Digby A."/>
            <person name="Iorns D."/>
            <person name="Eason D."/>
            <person name="Robertson B."/>
            <person name="Raemaekers T."/>
            <person name="Howe K."/>
            <person name="Lewin H."/>
            <person name="Damas J."/>
            <person name="Hastie A."/>
            <person name="Tracey A."/>
            <person name="Chow W."/>
            <person name="Fedrigo O."/>
        </authorList>
    </citation>
    <scope>NUCLEOTIDE SEQUENCE [LARGE SCALE GENOMIC DNA]</scope>
</reference>
<dbReference type="PANTHER" id="PTHR21633">
    <property type="entry name" value="IQ MOTIF CONTAINING F"/>
    <property type="match status" value="1"/>
</dbReference>
<accession>A0A672U2J0</accession>
<evidence type="ECO:0008006" key="4">
    <source>
        <dbReference type="Google" id="ProtNLM"/>
    </source>
</evidence>
<protein>
    <recommendedName>
        <fullName evidence="4">IQ motif containing F6</fullName>
    </recommendedName>
</protein>
<feature type="compositionally biased region" description="Basic residues" evidence="1">
    <location>
        <begin position="1"/>
        <end position="11"/>
    </location>
</feature>
<dbReference type="InParanoid" id="A0A672U2J0"/>
<evidence type="ECO:0000256" key="1">
    <source>
        <dbReference type="SAM" id="MobiDB-lite"/>
    </source>
</evidence>
<dbReference type="OMA" id="YWRWHIC"/>
<dbReference type="InterPro" id="IPR000048">
    <property type="entry name" value="IQ_motif_EF-hand-BS"/>
</dbReference>
<reference evidence="2" key="2">
    <citation type="submission" date="2025-08" db="UniProtKB">
        <authorList>
            <consortium name="Ensembl"/>
        </authorList>
    </citation>
    <scope>IDENTIFICATION</scope>
</reference>
<evidence type="ECO:0000313" key="3">
    <source>
        <dbReference type="Proteomes" id="UP000472266"/>
    </source>
</evidence>
<keyword evidence="3" id="KW-1185">Reference proteome</keyword>
<dbReference type="PANTHER" id="PTHR21633:SF10">
    <property type="entry name" value="IQ MOTIF CONTAINING F4"/>
    <property type="match status" value="1"/>
</dbReference>
<feature type="region of interest" description="Disordered" evidence="1">
    <location>
        <begin position="1"/>
        <end position="25"/>
    </location>
</feature>
<reference evidence="2" key="3">
    <citation type="submission" date="2025-09" db="UniProtKB">
        <authorList>
            <consortium name="Ensembl"/>
        </authorList>
    </citation>
    <scope>IDENTIFICATION</scope>
</reference>
<dbReference type="Gene3D" id="1.20.5.190">
    <property type="match status" value="2"/>
</dbReference>
<dbReference type="GO" id="GO:0005516">
    <property type="term" value="F:calmodulin binding"/>
    <property type="evidence" value="ECO:0007669"/>
    <property type="project" value="TreeGrafter"/>
</dbReference>
<dbReference type="PROSITE" id="PS50096">
    <property type="entry name" value="IQ"/>
    <property type="match status" value="2"/>
</dbReference>
<dbReference type="Proteomes" id="UP000472266">
    <property type="component" value="Chromosome 12"/>
</dbReference>
<dbReference type="AlphaFoldDB" id="A0A672U2J0"/>
<dbReference type="Ensembl" id="ENSSHBT00005010492.1">
    <property type="protein sequence ID" value="ENSSHBP00005008703.1"/>
    <property type="gene ID" value="ENSSHBG00005007612.1"/>
</dbReference>
<organism evidence="2 3">
    <name type="scientific">Strigops habroptila</name>
    <name type="common">Kakapo</name>
    <dbReference type="NCBI Taxonomy" id="2489341"/>
    <lineage>
        <taxon>Eukaryota</taxon>
        <taxon>Metazoa</taxon>
        <taxon>Chordata</taxon>
        <taxon>Craniata</taxon>
        <taxon>Vertebrata</taxon>
        <taxon>Euteleostomi</taxon>
        <taxon>Archelosauria</taxon>
        <taxon>Archosauria</taxon>
        <taxon>Dinosauria</taxon>
        <taxon>Saurischia</taxon>
        <taxon>Theropoda</taxon>
        <taxon>Coelurosauria</taxon>
        <taxon>Aves</taxon>
        <taxon>Neognathae</taxon>
        <taxon>Neoaves</taxon>
        <taxon>Telluraves</taxon>
        <taxon>Australaves</taxon>
        <taxon>Psittaciformes</taxon>
        <taxon>Psittacidae</taxon>
        <taxon>Strigops</taxon>
    </lineage>
</organism>